<evidence type="ECO:0000313" key="4">
    <source>
        <dbReference type="Proteomes" id="UP000800200"/>
    </source>
</evidence>
<dbReference type="EMBL" id="ML994759">
    <property type="protein sequence ID" value="KAF2174933.1"/>
    <property type="molecule type" value="Genomic_DNA"/>
</dbReference>
<proteinExistence type="predicted"/>
<feature type="compositionally biased region" description="Low complexity" evidence="1">
    <location>
        <begin position="543"/>
        <end position="554"/>
    </location>
</feature>
<evidence type="ECO:0000256" key="2">
    <source>
        <dbReference type="SAM" id="Phobius"/>
    </source>
</evidence>
<keyword evidence="2" id="KW-0812">Transmembrane</keyword>
<keyword evidence="4" id="KW-1185">Reference proteome</keyword>
<dbReference type="OrthoDB" id="3799259at2759"/>
<feature type="region of interest" description="Disordered" evidence="1">
    <location>
        <begin position="340"/>
        <end position="447"/>
    </location>
</feature>
<keyword evidence="2" id="KW-0472">Membrane</keyword>
<feature type="compositionally biased region" description="Basic and acidic residues" evidence="1">
    <location>
        <begin position="283"/>
        <end position="308"/>
    </location>
</feature>
<sequence length="707" mass="78797">MAKKFYFLLLVSVPDYLFFSLLDLLVINVVHMADSKKLTTKTDDLKPVLEARAFPVLSLSNPIRRSFTTSKKHISTRLLSGPPAMTPFQRALVLLGLQDLSDLENKFLAKDAFLTPWSDFRDSFLLLQPAGMPTTSLPGRLTRQGILWWYNQYDEGQYRYDPDSDTDYESVYSDAIDRSGMVDKQTWEVHEYECHLYVYLLQTFKVGEAKNPYRFEYFESRNVCTAWEDVFLPIVDAVREQYDIRGRRHYGQLAAFIENLRPSGLAFPEKTAGAGKPAKKTVKKDPGNRLRSGNKEWDDHEKQLRREFPQTGPATERPTLDLACWLRQMKVRAERRKAMKELEGNSVEQTPAKGSSKKAPDQPAGHMRTTSNESIGPIQPMPPLYGGLKRTALNESFTSAKGAKTRIPSLAKKGPSDEIPTQYAADPSKPFPLDERPPIPPRNPARLDTNKTRLRENINCPFVSDRDLSNASLSPTASFVPVPRIVSKESIRAVLEDMSMEPTGNSFEEVNTAVQGASNSDNSLGKFGQGLYKPTGYPVSRAVSSSSTSHLAHSGDLRLNSGPGEGLTNSMTPPPKNRSGIFRHPSCAKRPDPAPEQLRGTQTAAPLAHNVSATTVRGHVRNGSADSDRFAPANSLTGLQRDLLPSQPLIAFNSHHFHRRIPGPIRSRIAMAEVGGLSAPSMGASRRREDVIEYEMEQQGDSRKTFI</sequence>
<name>A0A6A6D753_9PEZI</name>
<accession>A0A6A6D753</accession>
<feature type="transmembrane region" description="Helical" evidence="2">
    <location>
        <begin position="7"/>
        <end position="30"/>
    </location>
</feature>
<feature type="region of interest" description="Disordered" evidence="1">
    <location>
        <begin position="543"/>
        <end position="575"/>
    </location>
</feature>
<evidence type="ECO:0000256" key="1">
    <source>
        <dbReference type="SAM" id="MobiDB-lite"/>
    </source>
</evidence>
<protein>
    <submittedName>
        <fullName evidence="3">Uncharacterized protein</fullName>
    </submittedName>
</protein>
<evidence type="ECO:0000313" key="3">
    <source>
        <dbReference type="EMBL" id="KAF2174933.1"/>
    </source>
</evidence>
<reference evidence="3" key="1">
    <citation type="journal article" date="2020" name="Stud. Mycol.">
        <title>101 Dothideomycetes genomes: a test case for predicting lifestyles and emergence of pathogens.</title>
        <authorList>
            <person name="Haridas S."/>
            <person name="Albert R."/>
            <person name="Binder M."/>
            <person name="Bloem J."/>
            <person name="Labutti K."/>
            <person name="Salamov A."/>
            <person name="Andreopoulos B."/>
            <person name="Baker S."/>
            <person name="Barry K."/>
            <person name="Bills G."/>
            <person name="Bluhm B."/>
            <person name="Cannon C."/>
            <person name="Castanera R."/>
            <person name="Culley D."/>
            <person name="Daum C."/>
            <person name="Ezra D."/>
            <person name="Gonzalez J."/>
            <person name="Henrissat B."/>
            <person name="Kuo A."/>
            <person name="Liang C."/>
            <person name="Lipzen A."/>
            <person name="Lutzoni F."/>
            <person name="Magnuson J."/>
            <person name="Mondo S."/>
            <person name="Nolan M."/>
            <person name="Ohm R."/>
            <person name="Pangilinan J."/>
            <person name="Park H.-J."/>
            <person name="Ramirez L."/>
            <person name="Alfaro M."/>
            <person name="Sun H."/>
            <person name="Tritt A."/>
            <person name="Yoshinaga Y."/>
            <person name="Zwiers L.-H."/>
            <person name="Turgeon B."/>
            <person name="Goodwin S."/>
            <person name="Spatafora J."/>
            <person name="Crous P."/>
            <person name="Grigoriev I."/>
        </authorList>
    </citation>
    <scope>NUCLEOTIDE SEQUENCE</scope>
    <source>
        <strain evidence="3">CBS 207.26</strain>
    </source>
</reference>
<gene>
    <name evidence="3" type="ORF">K469DRAFT_769212</name>
</gene>
<dbReference type="AlphaFoldDB" id="A0A6A6D753"/>
<dbReference type="Proteomes" id="UP000800200">
    <property type="component" value="Unassembled WGS sequence"/>
</dbReference>
<organism evidence="3 4">
    <name type="scientific">Zopfia rhizophila CBS 207.26</name>
    <dbReference type="NCBI Taxonomy" id="1314779"/>
    <lineage>
        <taxon>Eukaryota</taxon>
        <taxon>Fungi</taxon>
        <taxon>Dikarya</taxon>
        <taxon>Ascomycota</taxon>
        <taxon>Pezizomycotina</taxon>
        <taxon>Dothideomycetes</taxon>
        <taxon>Dothideomycetes incertae sedis</taxon>
        <taxon>Zopfiaceae</taxon>
        <taxon>Zopfia</taxon>
    </lineage>
</organism>
<feature type="region of interest" description="Disordered" evidence="1">
    <location>
        <begin position="268"/>
        <end position="316"/>
    </location>
</feature>
<keyword evidence="2" id="KW-1133">Transmembrane helix</keyword>